<protein>
    <submittedName>
        <fullName evidence="1">Uncharacterized protein</fullName>
    </submittedName>
</protein>
<organism evidence="1 2">
    <name type="scientific">Eretmocerus hayati</name>
    <dbReference type="NCBI Taxonomy" id="131215"/>
    <lineage>
        <taxon>Eukaryota</taxon>
        <taxon>Metazoa</taxon>
        <taxon>Ecdysozoa</taxon>
        <taxon>Arthropoda</taxon>
        <taxon>Hexapoda</taxon>
        <taxon>Insecta</taxon>
        <taxon>Pterygota</taxon>
        <taxon>Neoptera</taxon>
        <taxon>Endopterygota</taxon>
        <taxon>Hymenoptera</taxon>
        <taxon>Apocrita</taxon>
        <taxon>Proctotrupomorpha</taxon>
        <taxon>Chalcidoidea</taxon>
        <taxon>Aphelinidae</taxon>
        <taxon>Aphelininae</taxon>
        <taxon>Eretmocerus</taxon>
    </lineage>
</organism>
<dbReference type="Proteomes" id="UP001239111">
    <property type="component" value="Chromosome 1"/>
</dbReference>
<dbReference type="EMBL" id="CM056741">
    <property type="protein sequence ID" value="KAJ8685494.1"/>
    <property type="molecule type" value="Genomic_DNA"/>
</dbReference>
<accession>A0ACC2PPH3</accession>
<name>A0ACC2PPH3_9HYME</name>
<evidence type="ECO:0000313" key="1">
    <source>
        <dbReference type="EMBL" id="KAJ8685494.1"/>
    </source>
</evidence>
<gene>
    <name evidence="1" type="ORF">QAD02_021287</name>
</gene>
<evidence type="ECO:0000313" key="2">
    <source>
        <dbReference type="Proteomes" id="UP001239111"/>
    </source>
</evidence>
<keyword evidence="2" id="KW-1185">Reference proteome</keyword>
<proteinExistence type="predicted"/>
<reference evidence="1" key="1">
    <citation type="submission" date="2023-04" db="EMBL/GenBank/DDBJ databases">
        <title>A chromosome-level genome assembly of the parasitoid wasp Eretmocerus hayati.</title>
        <authorList>
            <person name="Zhong Y."/>
            <person name="Liu S."/>
            <person name="Liu Y."/>
        </authorList>
    </citation>
    <scope>NUCLEOTIDE SEQUENCE</scope>
    <source>
        <strain evidence="1">ZJU_SS_LIU_2023</strain>
    </source>
</reference>
<sequence>MGCVPVEDFMESQVESNPHQEKIVQEVMDCVSGDVPNPSGGLNSSPINFNDRLMEEQLVDDLSNSFLVNDIIITNNYFIIIDMGFEEQQDVLMAPAIPISPKLTLQPSQQEPAIDDVVIMMVPELFPDL</sequence>
<comment type="caution">
    <text evidence="1">The sequence shown here is derived from an EMBL/GenBank/DDBJ whole genome shotgun (WGS) entry which is preliminary data.</text>
</comment>